<keyword evidence="3" id="KW-1185">Reference proteome</keyword>
<dbReference type="PANTHER" id="PTHR33387">
    <property type="entry name" value="RMLC-LIKE JELLY ROLL FOLD PROTEIN"/>
    <property type="match status" value="1"/>
</dbReference>
<dbReference type="Proteomes" id="UP000813461">
    <property type="component" value="Unassembled WGS sequence"/>
</dbReference>
<organism evidence="2 3">
    <name type="scientific">Paraphoma chrysanthemicola</name>
    <dbReference type="NCBI Taxonomy" id="798071"/>
    <lineage>
        <taxon>Eukaryota</taxon>
        <taxon>Fungi</taxon>
        <taxon>Dikarya</taxon>
        <taxon>Ascomycota</taxon>
        <taxon>Pezizomycotina</taxon>
        <taxon>Dothideomycetes</taxon>
        <taxon>Pleosporomycetidae</taxon>
        <taxon>Pleosporales</taxon>
        <taxon>Pleosporineae</taxon>
        <taxon>Phaeosphaeriaceae</taxon>
        <taxon>Paraphoma</taxon>
    </lineage>
</organism>
<feature type="domain" description="DUF985" evidence="1">
    <location>
        <begin position="23"/>
        <end position="185"/>
    </location>
</feature>
<dbReference type="Gene3D" id="2.60.120.10">
    <property type="entry name" value="Jelly Rolls"/>
    <property type="match status" value="1"/>
</dbReference>
<dbReference type="InterPro" id="IPR039935">
    <property type="entry name" value="YML079W-like"/>
</dbReference>
<sequence length="210" mass="23661">MSNERLCPYFKLGRHTQESTSTQTVIDALELEKHIEGGYFAEIDRDLRTVPNPFLDAHDGPTTTAQPFSGDNNIRNASTSIYYLLTPVSPQGHFHRNKGRTVHTAIEGRGRYVLIHADEEGTEKRVESFIVGKDVSRGEKPVWIVEGGKYKASFLLPIGGGQEESDRLLISETVVPGFEYSDHDFLPLDKFKKLVTVEQSAELQWLVRTE</sequence>
<proteinExistence type="predicted"/>
<dbReference type="InterPro" id="IPR014710">
    <property type="entry name" value="RmlC-like_jellyroll"/>
</dbReference>
<evidence type="ECO:0000313" key="2">
    <source>
        <dbReference type="EMBL" id="KAH7070150.1"/>
    </source>
</evidence>
<dbReference type="EMBL" id="JAGMVJ010000028">
    <property type="protein sequence ID" value="KAH7070150.1"/>
    <property type="molecule type" value="Genomic_DNA"/>
</dbReference>
<name>A0A8K0QV89_9PLEO</name>
<comment type="caution">
    <text evidence="2">The sequence shown here is derived from an EMBL/GenBank/DDBJ whole genome shotgun (WGS) entry which is preliminary data.</text>
</comment>
<gene>
    <name evidence="2" type="ORF">FB567DRAFT_221180</name>
</gene>
<reference evidence="2" key="1">
    <citation type="journal article" date="2021" name="Nat. Commun.">
        <title>Genetic determinants of endophytism in the Arabidopsis root mycobiome.</title>
        <authorList>
            <person name="Mesny F."/>
            <person name="Miyauchi S."/>
            <person name="Thiergart T."/>
            <person name="Pickel B."/>
            <person name="Atanasova L."/>
            <person name="Karlsson M."/>
            <person name="Huettel B."/>
            <person name="Barry K.W."/>
            <person name="Haridas S."/>
            <person name="Chen C."/>
            <person name="Bauer D."/>
            <person name="Andreopoulos W."/>
            <person name="Pangilinan J."/>
            <person name="LaButti K."/>
            <person name="Riley R."/>
            <person name="Lipzen A."/>
            <person name="Clum A."/>
            <person name="Drula E."/>
            <person name="Henrissat B."/>
            <person name="Kohler A."/>
            <person name="Grigoriev I.V."/>
            <person name="Martin F.M."/>
            <person name="Hacquard S."/>
        </authorList>
    </citation>
    <scope>NUCLEOTIDE SEQUENCE</scope>
    <source>
        <strain evidence="2">MPI-SDFR-AT-0120</strain>
    </source>
</reference>
<dbReference type="Pfam" id="PF06172">
    <property type="entry name" value="Cupin_5"/>
    <property type="match status" value="1"/>
</dbReference>
<dbReference type="CDD" id="cd06121">
    <property type="entry name" value="cupin_YML079wp"/>
    <property type="match status" value="1"/>
</dbReference>
<dbReference type="AlphaFoldDB" id="A0A8K0QV89"/>
<dbReference type="PANTHER" id="PTHR33387:SF3">
    <property type="entry name" value="DUF985 DOMAIN-CONTAINING PROTEIN"/>
    <property type="match status" value="1"/>
</dbReference>
<dbReference type="InterPro" id="IPR011051">
    <property type="entry name" value="RmlC_Cupin_sf"/>
</dbReference>
<evidence type="ECO:0000259" key="1">
    <source>
        <dbReference type="Pfam" id="PF06172"/>
    </source>
</evidence>
<dbReference type="InterPro" id="IPR009327">
    <property type="entry name" value="Cupin_DUF985"/>
</dbReference>
<dbReference type="SUPFAM" id="SSF51182">
    <property type="entry name" value="RmlC-like cupins"/>
    <property type="match status" value="1"/>
</dbReference>
<evidence type="ECO:0000313" key="3">
    <source>
        <dbReference type="Proteomes" id="UP000813461"/>
    </source>
</evidence>
<accession>A0A8K0QV89</accession>
<protein>
    <submittedName>
        <fullName evidence="2">RmlC-like cupin domain-containing protein</fullName>
    </submittedName>
</protein>
<dbReference type="OrthoDB" id="6614653at2759"/>